<protein>
    <submittedName>
        <fullName evidence="1">Uncharacterized protein</fullName>
    </submittedName>
</protein>
<keyword evidence="2" id="KW-1185">Reference proteome</keyword>
<evidence type="ECO:0000313" key="2">
    <source>
        <dbReference type="Proteomes" id="UP001359559"/>
    </source>
</evidence>
<sequence length="122" mass="14042">MLRTPFCIPTSVHLRPPQRVSVWLRKCSHWRFPFSVLLSPNVVGVWKVHELHAFAYHIHISKTLVITSVQLTKRRSPPFLKRGCVWVRQPPPFRQPSSVRPLPNSVYAWVALTSLEPTAVEG</sequence>
<gene>
    <name evidence="1" type="ORF">RJT34_06801</name>
</gene>
<dbReference type="EMBL" id="JAYKXN010000002">
    <property type="protein sequence ID" value="KAK7309789.1"/>
    <property type="molecule type" value="Genomic_DNA"/>
</dbReference>
<proteinExistence type="predicted"/>
<comment type="caution">
    <text evidence="1">The sequence shown here is derived from an EMBL/GenBank/DDBJ whole genome shotgun (WGS) entry which is preliminary data.</text>
</comment>
<evidence type="ECO:0000313" key="1">
    <source>
        <dbReference type="EMBL" id="KAK7309789.1"/>
    </source>
</evidence>
<organism evidence="1 2">
    <name type="scientific">Clitoria ternatea</name>
    <name type="common">Butterfly pea</name>
    <dbReference type="NCBI Taxonomy" id="43366"/>
    <lineage>
        <taxon>Eukaryota</taxon>
        <taxon>Viridiplantae</taxon>
        <taxon>Streptophyta</taxon>
        <taxon>Embryophyta</taxon>
        <taxon>Tracheophyta</taxon>
        <taxon>Spermatophyta</taxon>
        <taxon>Magnoliopsida</taxon>
        <taxon>eudicotyledons</taxon>
        <taxon>Gunneridae</taxon>
        <taxon>Pentapetalae</taxon>
        <taxon>rosids</taxon>
        <taxon>fabids</taxon>
        <taxon>Fabales</taxon>
        <taxon>Fabaceae</taxon>
        <taxon>Papilionoideae</taxon>
        <taxon>50 kb inversion clade</taxon>
        <taxon>NPAAA clade</taxon>
        <taxon>indigoferoid/millettioid clade</taxon>
        <taxon>Phaseoleae</taxon>
        <taxon>Clitoria</taxon>
    </lineage>
</organism>
<dbReference type="AlphaFoldDB" id="A0AAN9K5Z1"/>
<accession>A0AAN9K5Z1</accession>
<name>A0AAN9K5Z1_CLITE</name>
<dbReference type="Proteomes" id="UP001359559">
    <property type="component" value="Unassembled WGS sequence"/>
</dbReference>
<reference evidence="1 2" key="1">
    <citation type="submission" date="2024-01" db="EMBL/GenBank/DDBJ databases">
        <title>The genomes of 5 underutilized Papilionoideae crops provide insights into root nodulation and disease resistance.</title>
        <authorList>
            <person name="Yuan L."/>
        </authorList>
    </citation>
    <scope>NUCLEOTIDE SEQUENCE [LARGE SCALE GENOMIC DNA]</scope>
    <source>
        <strain evidence="1">LY-2023</strain>
        <tissue evidence="1">Leaf</tissue>
    </source>
</reference>